<dbReference type="GO" id="GO:0019731">
    <property type="term" value="P:antibacterial humoral response"/>
    <property type="evidence" value="ECO:0007669"/>
    <property type="project" value="TreeGrafter"/>
</dbReference>
<evidence type="ECO:0000256" key="3">
    <source>
        <dbReference type="SAM" id="SignalP"/>
    </source>
</evidence>
<proteinExistence type="predicted"/>
<sequence length="186" mass="19250">MKSQNFLVCIIAAVVAVPFAVMANSRPVPKFGYCPSNPSWNAAVCLFDKHAPQCKDDSSCPGVQKCCATQSCYARCEDPTCAPAPTVKPGKCRKPTGAGICWEGCRGDDSCPGAQKCCSNGCGHTCQVPDTSVVHPGFCPNIKPNTLGVCSIACASDADCNGNYKCCSTACGGRTCLPGVVDQIPG</sequence>
<dbReference type="InterPro" id="IPR008197">
    <property type="entry name" value="WAP_dom"/>
</dbReference>
<keyword evidence="1 3" id="KW-0732">Signal</keyword>
<dbReference type="OrthoDB" id="4473401at2759"/>
<dbReference type="InterPro" id="IPR050514">
    <property type="entry name" value="WAP_four-disulfide_core"/>
</dbReference>
<dbReference type="PANTHER" id="PTHR19441:SF30">
    <property type="entry name" value="ELAFIN"/>
    <property type="match status" value="1"/>
</dbReference>
<dbReference type="Gene3D" id="4.10.75.10">
    <property type="entry name" value="Elafin-like"/>
    <property type="match status" value="3"/>
</dbReference>
<feature type="domain" description="WAP" evidence="4">
    <location>
        <begin position="27"/>
        <end position="80"/>
    </location>
</feature>
<organism evidence="5 6">
    <name type="scientific">Hypsibius exemplaris</name>
    <name type="common">Freshwater tardigrade</name>
    <dbReference type="NCBI Taxonomy" id="2072580"/>
    <lineage>
        <taxon>Eukaryota</taxon>
        <taxon>Metazoa</taxon>
        <taxon>Ecdysozoa</taxon>
        <taxon>Tardigrada</taxon>
        <taxon>Eutardigrada</taxon>
        <taxon>Parachela</taxon>
        <taxon>Hypsibioidea</taxon>
        <taxon>Hypsibiidae</taxon>
        <taxon>Hypsibius</taxon>
    </lineage>
</organism>
<dbReference type="InterPro" id="IPR036645">
    <property type="entry name" value="Elafin-like_sf"/>
</dbReference>
<dbReference type="Pfam" id="PF00095">
    <property type="entry name" value="WAP"/>
    <property type="match status" value="3"/>
</dbReference>
<feature type="domain" description="WAP" evidence="4">
    <location>
        <begin position="132"/>
        <end position="180"/>
    </location>
</feature>
<comment type="caution">
    <text evidence="5">The sequence shown here is derived from an EMBL/GenBank/DDBJ whole genome shotgun (WGS) entry which is preliminary data.</text>
</comment>
<name>A0A1W0WBV1_HYPEX</name>
<dbReference type="SMART" id="SM00217">
    <property type="entry name" value="WAP"/>
    <property type="match status" value="3"/>
</dbReference>
<keyword evidence="2" id="KW-1015">Disulfide bond</keyword>
<keyword evidence="6" id="KW-1185">Reference proteome</keyword>
<evidence type="ECO:0000259" key="4">
    <source>
        <dbReference type="PROSITE" id="PS51390"/>
    </source>
</evidence>
<evidence type="ECO:0000256" key="1">
    <source>
        <dbReference type="ARBA" id="ARBA00022729"/>
    </source>
</evidence>
<feature type="domain" description="WAP" evidence="4">
    <location>
        <begin position="85"/>
        <end position="130"/>
    </location>
</feature>
<feature type="chain" id="PRO_5013139567" description="WAP domain-containing protein" evidence="3">
    <location>
        <begin position="24"/>
        <end position="186"/>
    </location>
</feature>
<dbReference type="GO" id="GO:0004867">
    <property type="term" value="F:serine-type endopeptidase inhibitor activity"/>
    <property type="evidence" value="ECO:0007669"/>
    <property type="project" value="TreeGrafter"/>
</dbReference>
<dbReference type="Proteomes" id="UP000192578">
    <property type="component" value="Unassembled WGS sequence"/>
</dbReference>
<evidence type="ECO:0000313" key="5">
    <source>
        <dbReference type="EMBL" id="OQV12695.1"/>
    </source>
</evidence>
<evidence type="ECO:0000256" key="2">
    <source>
        <dbReference type="ARBA" id="ARBA00023157"/>
    </source>
</evidence>
<accession>A0A1W0WBV1</accession>
<dbReference type="EMBL" id="MTYJ01000138">
    <property type="protein sequence ID" value="OQV12695.1"/>
    <property type="molecule type" value="Genomic_DNA"/>
</dbReference>
<dbReference type="GO" id="GO:0005615">
    <property type="term" value="C:extracellular space"/>
    <property type="evidence" value="ECO:0007669"/>
    <property type="project" value="TreeGrafter"/>
</dbReference>
<reference evidence="6" key="1">
    <citation type="submission" date="2017-01" db="EMBL/GenBank/DDBJ databases">
        <title>Comparative genomics of anhydrobiosis in the tardigrade Hypsibius dujardini.</title>
        <authorList>
            <person name="Yoshida Y."/>
            <person name="Koutsovoulos G."/>
            <person name="Laetsch D."/>
            <person name="Stevens L."/>
            <person name="Kumar S."/>
            <person name="Horikawa D."/>
            <person name="Ishino K."/>
            <person name="Komine S."/>
            <person name="Tomita M."/>
            <person name="Blaxter M."/>
            <person name="Arakawa K."/>
        </authorList>
    </citation>
    <scope>NUCLEOTIDE SEQUENCE [LARGE SCALE GENOMIC DNA]</scope>
    <source>
        <strain evidence="6">Z151</strain>
    </source>
</reference>
<dbReference type="SUPFAM" id="SSF57256">
    <property type="entry name" value="Elafin-like"/>
    <property type="match status" value="3"/>
</dbReference>
<gene>
    <name evidence="5" type="ORF">BV898_13016</name>
</gene>
<protein>
    <recommendedName>
        <fullName evidence="4">WAP domain-containing protein</fullName>
    </recommendedName>
</protein>
<dbReference type="AlphaFoldDB" id="A0A1W0WBV1"/>
<feature type="signal peptide" evidence="3">
    <location>
        <begin position="1"/>
        <end position="23"/>
    </location>
</feature>
<evidence type="ECO:0000313" key="6">
    <source>
        <dbReference type="Proteomes" id="UP000192578"/>
    </source>
</evidence>
<dbReference type="CDD" id="cd00199">
    <property type="entry name" value="WAP"/>
    <property type="match status" value="1"/>
</dbReference>
<dbReference type="PRINTS" id="PR00003">
    <property type="entry name" value="4DISULPHCORE"/>
</dbReference>
<dbReference type="PROSITE" id="PS51390">
    <property type="entry name" value="WAP"/>
    <property type="match status" value="3"/>
</dbReference>
<dbReference type="PANTHER" id="PTHR19441">
    <property type="entry name" value="WHEY ACDIC PROTEIN WAP"/>
    <property type="match status" value="1"/>
</dbReference>
<dbReference type="GO" id="GO:0045087">
    <property type="term" value="P:innate immune response"/>
    <property type="evidence" value="ECO:0007669"/>
    <property type="project" value="TreeGrafter"/>
</dbReference>